<protein>
    <submittedName>
        <fullName evidence="2">Uncharacterized protein</fullName>
    </submittedName>
</protein>
<sequence>MLSSISASGDTGEVDVLLVVDKGKGKAKIELPGDNLQENNEETNKSDRETGSDNKKDVVDLEASVGEDSNLSEGDDEENNEYEIGLLQKRIFSKGLMVKGDRNTTTDHLYHAHVLCKYSKLKKYKSDPSHATSTLQPSTML</sequence>
<reference evidence="2 3" key="1">
    <citation type="journal article" date="2019" name="Nat. Ecol. Evol.">
        <title>Megaphylogeny resolves global patterns of mushroom evolution.</title>
        <authorList>
            <person name="Varga T."/>
            <person name="Krizsan K."/>
            <person name="Foldi C."/>
            <person name="Dima B."/>
            <person name="Sanchez-Garcia M."/>
            <person name="Sanchez-Ramirez S."/>
            <person name="Szollosi G.J."/>
            <person name="Szarkandi J.G."/>
            <person name="Papp V."/>
            <person name="Albert L."/>
            <person name="Andreopoulos W."/>
            <person name="Angelini C."/>
            <person name="Antonin V."/>
            <person name="Barry K.W."/>
            <person name="Bougher N.L."/>
            <person name="Buchanan P."/>
            <person name="Buyck B."/>
            <person name="Bense V."/>
            <person name="Catcheside P."/>
            <person name="Chovatia M."/>
            <person name="Cooper J."/>
            <person name="Damon W."/>
            <person name="Desjardin D."/>
            <person name="Finy P."/>
            <person name="Geml J."/>
            <person name="Haridas S."/>
            <person name="Hughes K."/>
            <person name="Justo A."/>
            <person name="Karasinski D."/>
            <person name="Kautmanova I."/>
            <person name="Kiss B."/>
            <person name="Kocsube S."/>
            <person name="Kotiranta H."/>
            <person name="LaButti K.M."/>
            <person name="Lechner B.E."/>
            <person name="Liimatainen K."/>
            <person name="Lipzen A."/>
            <person name="Lukacs Z."/>
            <person name="Mihaltcheva S."/>
            <person name="Morgado L.N."/>
            <person name="Niskanen T."/>
            <person name="Noordeloos M.E."/>
            <person name="Ohm R.A."/>
            <person name="Ortiz-Santana B."/>
            <person name="Ovrebo C."/>
            <person name="Racz N."/>
            <person name="Riley R."/>
            <person name="Savchenko A."/>
            <person name="Shiryaev A."/>
            <person name="Soop K."/>
            <person name="Spirin V."/>
            <person name="Szebenyi C."/>
            <person name="Tomsovsky M."/>
            <person name="Tulloss R.E."/>
            <person name="Uehling J."/>
            <person name="Grigoriev I.V."/>
            <person name="Vagvolgyi C."/>
            <person name="Papp T."/>
            <person name="Martin F.M."/>
            <person name="Miettinen O."/>
            <person name="Hibbett D.S."/>
            <person name="Nagy L.G."/>
        </authorList>
    </citation>
    <scope>NUCLEOTIDE SEQUENCE [LARGE SCALE GENOMIC DNA]</scope>
    <source>
        <strain evidence="2 3">CBS 121175</strain>
    </source>
</reference>
<keyword evidence="3" id="KW-1185">Reference proteome</keyword>
<dbReference type="AlphaFoldDB" id="A0A5C3KMY1"/>
<feature type="region of interest" description="Disordered" evidence="1">
    <location>
        <begin position="28"/>
        <end position="79"/>
    </location>
</feature>
<evidence type="ECO:0000256" key="1">
    <source>
        <dbReference type="SAM" id="MobiDB-lite"/>
    </source>
</evidence>
<proteinExistence type="predicted"/>
<feature type="compositionally biased region" description="Basic and acidic residues" evidence="1">
    <location>
        <begin position="42"/>
        <end position="59"/>
    </location>
</feature>
<gene>
    <name evidence="2" type="ORF">FA15DRAFT_658301</name>
</gene>
<organism evidence="2 3">
    <name type="scientific">Coprinopsis marcescibilis</name>
    <name type="common">Agaric fungus</name>
    <name type="synonym">Psathyrella marcescibilis</name>
    <dbReference type="NCBI Taxonomy" id="230819"/>
    <lineage>
        <taxon>Eukaryota</taxon>
        <taxon>Fungi</taxon>
        <taxon>Dikarya</taxon>
        <taxon>Basidiomycota</taxon>
        <taxon>Agaricomycotina</taxon>
        <taxon>Agaricomycetes</taxon>
        <taxon>Agaricomycetidae</taxon>
        <taxon>Agaricales</taxon>
        <taxon>Agaricineae</taxon>
        <taxon>Psathyrellaceae</taxon>
        <taxon>Coprinopsis</taxon>
    </lineage>
</organism>
<dbReference type="Proteomes" id="UP000307440">
    <property type="component" value="Unassembled WGS sequence"/>
</dbReference>
<accession>A0A5C3KMY1</accession>
<evidence type="ECO:0000313" key="3">
    <source>
        <dbReference type="Proteomes" id="UP000307440"/>
    </source>
</evidence>
<name>A0A5C3KMY1_COPMA</name>
<dbReference type="EMBL" id="ML210268">
    <property type="protein sequence ID" value="TFK21437.1"/>
    <property type="molecule type" value="Genomic_DNA"/>
</dbReference>
<evidence type="ECO:0000313" key="2">
    <source>
        <dbReference type="EMBL" id="TFK21437.1"/>
    </source>
</evidence>